<dbReference type="GO" id="GO:0000272">
    <property type="term" value="P:polysaccharide catabolic process"/>
    <property type="evidence" value="ECO:0007669"/>
    <property type="project" value="UniProtKB-KW"/>
</dbReference>
<evidence type="ECO:0000256" key="7">
    <source>
        <dbReference type="ARBA" id="ARBA00023277"/>
    </source>
</evidence>
<dbReference type="Gene3D" id="3.40.50.1700">
    <property type="entry name" value="Glycoside hydrolase family 3 C-terminal domain"/>
    <property type="match status" value="1"/>
</dbReference>
<feature type="signal peptide" evidence="10">
    <location>
        <begin position="1"/>
        <end position="22"/>
    </location>
</feature>
<feature type="domain" description="Fibronectin type III-like" evidence="11">
    <location>
        <begin position="692"/>
        <end position="760"/>
    </location>
</feature>
<dbReference type="Pfam" id="PF14310">
    <property type="entry name" value="Fn3-like"/>
    <property type="match status" value="1"/>
</dbReference>
<organism evidence="12 13">
    <name type="scientific">Pseudogymnoascus verrucosus</name>
    <dbReference type="NCBI Taxonomy" id="342668"/>
    <lineage>
        <taxon>Eukaryota</taxon>
        <taxon>Fungi</taxon>
        <taxon>Dikarya</taxon>
        <taxon>Ascomycota</taxon>
        <taxon>Pezizomycotina</taxon>
        <taxon>Leotiomycetes</taxon>
        <taxon>Thelebolales</taxon>
        <taxon>Thelebolaceae</taxon>
        <taxon>Pseudogymnoascus</taxon>
    </lineage>
</organism>
<dbReference type="InterPro" id="IPR002772">
    <property type="entry name" value="Glyco_hydro_3_C"/>
</dbReference>
<evidence type="ECO:0000256" key="10">
    <source>
        <dbReference type="SAM" id="SignalP"/>
    </source>
</evidence>
<dbReference type="Gene3D" id="2.60.40.10">
    <property type="entry name" value="Immunoglobulins"/>
    <property type="match status" value="1"/>
</dbReference>
<dbReference type="SMART" id="SM01217">
    <property type="entry name" value="Fn3_like"/>
    <property type="match status" value="1"/>
</dbReference>
<dbReference type="FunFam" id="2.60.40.10:FF:000495">
    <property type="entry name" value="Periplasmic beta-glucosidase"/>
    <property type="match status" value="1"/>
</dbReference>
<sequence>MLSALKMLLLLWLSVSSFGANAEPAAASAVDKVTSNALYLNPKLPVSARVKDLLSRMNYLEQLAQTRSYGGVLGYEASYNYTFLETLNAPYGGSSASFGTYSTNCYLSAKVMSAVIANTTKLNRFHIPVITVGDSVNGPTLWNTTLFLASLSMSSSWNIPLFSEVVNAISLENRVLGVRWVYSPELDLAREPKFGRVGEMYGEDPYLVSRFGVAHVKNMQAPDANGTLRVATTIKHFIYGSSTAGINLAPMVGGINDFYNIYSVPFQAVIKEANPAALMPSYSSYDGVPMTSNVAYTNLFLRDELGWDGVATSDDSAMSFLHDLHKTAKDIQTAGIQALEASIGHEIGGTSSFGTLATLGNDPRVASLVKTAARRMLTLKFKTGLFENPLPDLAQINGKVRSPAHLPLNLNISKESMVLLKNDGILPIKTTGNLLSKVAVIGPLATYINAGSYAADDYLIGSAVLRGIEGIAKEVTFSRGCFVNNDTNVDAMIADAVKTAEAAELVVLVLRSSSSNLDNIGDVRTDGEFYDHADLGFPGPQLQLHKAIAATGVPIIVIISGGQAVEMEYAVANSNVIIHTFLQGDLGGEAVASLITGATNPSGKLTVSIPKYSGATPIYYNYLPTNRKAGICTPTDWQWPVLNSTARYPFGFGLSYTTFSYSNVQVSNYTSTSGNIVVSTTVKNTGSVAGQEVVQVYFGQAFLVIERPIKNLIRFTKINLEPGASQQVSFTIPVEELGYYVNGKKHVDADTYTFWVGSSSDDADLQSKLSLQAHHAL</sequence>
<protein>
    <recommendedName>
        <fullName evidence="4">beta-glucosidase</fullName>
        <ecNumber evidence="4">3.2.1.21</ecNumber>
    </recommendedName>
</protein>
<dbReference type="PANTHER" id="PTHR42715">
    <property type="entry name" value="BETA-GLUCOSIDASE"/>
    <property type="match status" value="1"/>
</dbReference>
<dbReference type="InterPro" id="IPR001764">
    <property type="entry name" value="Glyco_hydro_3_N"/>
</dbReference>
<dbReference type="PANTHER" id="PTHR42715:SF10">
    <property type="entry name" value="BETA-GLUCOSIDASE"/>
    <property type="match status" value="1"/>
</dbReference>
<keyword evidence="7" id="KW-0119">Carbohydrate metabolism</keyword>
<dbReference type="OrthoDB" id="2123594at2759"/>
<reference evidence="12 13" key="1">
    <citation type="submission" date="2016-03" db="EMBL/GenBank/DDBJ databases">
        <title>Comparative genomics of Pseudogymnoascus destructans, the fungus causing white-nose syndrome of bats.</title>
        <authorList>
            <person name="Palmer J.M."/>
            <person name="Drees K.P."/>
            <person name="Foster J.T."/>
            <person name="Lindner D.L."/>
        </authorList>
    </citation>
    <scope>NUCLEOTIDE SEQUENCE [LARGE SCALE GENOMIC DNA]</scope>
    <source>
        <strain evidence="12 13">UAMH 10579</strain>
    </source>
</reference>
<comment type="catalytic activity">
    <reaction evidence="1">
        <text>Hydrolysis of terminal, non-reducing beta-D-glucosyl residues with release of beta-D-glucose.</text>
        <dbReference type="EC" id="3.2.1.21"/>
    </reaction>
</comment>
<evidence type="ECO:0000256" key="1">
    <source>
        <dbReference type="ARBA" id="ARBA00000448"/>
    </source>
</evidence>
<dbReference type="InterPro" id="IPR017853">
    <property type="entry name" value="GH"/>
</dbReference>
<keyword evidence="6" id="KW-0325">Glycoprotein</keyword>
<dbReference type="EC" id="3.2.1.21" evidence="4"/>
<evidence type="ECO:0000313" key="13">
    <source>
        <dbReference type="Proteomes" id="UP000091956"/>
    </source>
</evidence>
<dbReference type="EMBL" id="KV460211">
    <property type="protein sequence ID" value="OBT99787.1"/>
    <property type="molecule type" value="Genomic_DNA"/>
</dbReference>
<dbReference type="InterPro" id="IPR013783">
    <property type="entry name" value="Ig-like_fold"/>
</dbReference>
<keyword evidence="10" id="KW-0732">Signal</keyword>
<dbReference type="InterPro" id="IPR026891">
    <property type="entry name" value="Fn3-like"/>
</dbReference>
<dbReference type="InterPro" id="IPR050288">
    <property type="entry name" value="Cellulose_deg_GH3"/>
</dbReference>
<evidence type="ECO:0000256" key="4">
    <source>
        <dbReference type="ARBA" id="ARBA00012744"/>
    </source>
</evidence>
<dbReference type="InterPro" id="IPR036881">
    <property type="entry name" value="Glyco_hydro_3_C_sf"/>
</dbReference>
<reference evidence="13" key="2">
    <citation type="journal article" date="2018" name="Nat. Commun.">
        <title>Extreme sensitivity to ultraviolet light in the fungal pathogen causing white-nose syndrome of bats.</title>
        <authorList>
            <person name="Palmer J.M."/>
            <person name="Drees K.P."/>
            <person name="Foster J.T."/>
            <person name="Lindner D.L."/>
        </authorList>
    </citation>
    <scope>NUCLEOTIDE SEQUENCE [LARGE SCALE GENOMIC DNA]</scope>
    <source>
        <strain evidence="13">UAMH 10579</strain>
    </source>
</reference>
<dbReference type="Gene3D" id="3.20.20.300">
    <property type="entry name" value="Glycoside hydrolase, family 3, N-terminal domain"/>
    <property type="match status" value="1"/>
</dbReference>
<evidence type="ECO:0000256" key="8">
    <source>
        <dbReference type="ARBA" id="ARBA00023295"/>
    </source>
</evidence>
<dbReference type="SUPFAM" id="SSF52279">
    <property type="entry name" value="Beta-D-glucan exohydrolase, C-terminal domain"/>
    <property type="match status" value="1"/>
</dbReference>
<comment type="similarity">
    <text evidence="3">Belongs to the glycosyl hydrolase 3 family.</text>
</comment>
<dbReference type="GeneID" id="28835474"/>
<dbReference type="Pfam" id="PF00933">
    <property type="entry name" value="Glyco_hydro_3"/>
    <property type="match status" value="1"/>
</dbReference>
<name>A0A1B8GVC6_9PEZI</name>
<dbReference type="AlphaFoldDB" id="A0A1B8GVC6"/>
<keyword evidence="13" id="KW-1185">Reference proteome</keyword>
<evidence type="ECO:0000256" key="6">
    <source>
        <dbReference type="ARBA" id="ARBA00023180"/>
    </source>
</evidence>
<evidence type="ECO:0000259" key="11">
    <source>
        <dbReference type="SMART" id="SM01217"/>
    </source>
</evidence>
<dbReference type="PRINTS" id="PR00133">
    <property type="entry name" value="GLHYDRLASE3"/>
</dbReference>
<keyword evidence="5" id="KW-0378">Hydrolase</keyword>
<dbReference type="RefSeq" id="XP_018133520.1">
    <property type="nucleotide sequence ID" value="XM_018271599.2"/>
</dbReference>
<dbReference type="SUPFAM" id="SSF51445">
    <property type="entry name" value="(Trans)glycosidases"/>
    <property type="match status" value="1"/>
</dbReference>
<dbReference type="GO" id="GO:0008422">
    <property type="term" value="F:beta-glucosidase activity"/>
    <property type="evidence" value="ECO:0007669"/>
    <property type="project" value="UniProtKB-EC"/>
</dbReference>
<evidence type="ECO:0000256" key="2">
    <source>
        <dbReference type="ARBA" id="ARBA00004987"/>
    </source>
</evidence>
<feature type="chain" id="PRO_5008609054" description="beta-glucosidase" evidence="10">
    <location>
        <begin position="23"/>
        <end position="777"/>
    </location>
</feature>
<evidence type="ECO:0000313" key="12">
    <source>
        <dbReference type="EMBL" id="OBT99787.1"/>
    </source>
</evidence>
<proteinExistence type="inferred from homology"/>
<dbReference type="Pfam" id="PF01915">
    <property type="entry name" value="Glyco_hydro_3_C"/>
    <property type="match status" value="1"/>
</dbReference>
<dbReference type="Proteomes" id="UP000091956">
    <property type="component" value="Unassembled WGS sequence"/>
</dbReference>
<accession>A0A1B8GVC6</accession>
<keyword evidence="9" id="KW-0624">Polysaccharide degradation</keyword>
<comment type="pathway">
    <text evidence="2">Glycan metabolism; cellulose degradation.</text>
</comment>
<evidence type="ECO:0000256" key="9">
    <source>
        <dbReference type="ARBA" id="ARBA00023326"/>
    </source>
</evidence>
<evidence type="ECO:0000256" key="3">
    <source>
        <dbReference type="ARBA" id="ARBA00005336"/>
    </source>
</evidence>
<dbReference type="InterPro" id="IPR036962">
    <property type="entry name" value="Glyco_hydro_3_N_sf"/>
</dbReference>
<keyword evidence="8" id="KW-0326">Glycosidase</keyword>
<dbReference type="STRING" id="342668.A0A1B8GVC6"/>
<gene>
    <name evidence="12" type="ORF">VE01_02088</name>
</gene>
<evidence type="ECO:0000256" key="5">
    <source>
        <dbReference type="ARBA" id="ARBA00022801"/>
    </source>
</evidence>